<evidence type="ECO:0000313" key="4">
    <source>
        <dbReference type="Proteomes" id="UP000827721"/>
    </source>
</evidence>
<evidence type="ECO:0000313" key="3">
    <source>
        <dbReference type="EMBL" id="KAH7576208.1"/>
    </source>
</evidence>
<keyword evidence="4" id="KW-1185">Reference proteome</keyword>
<keyword evidence="1" id="KW-0812">Transmembrane</keyword>
<gene>
    <name evidence="3" type="ORF">JRO89_XS01G0013300</name>
</gene>
<keyword evidence="1" id="KW-0472">Membrane</keyword>
<protein>
    <recommendedName>
        <fullName evidence="2">RNase H type-1 domain-containing protein</fullName>
    </recommendedName>
</protein>
<reference evidence="3 4" key="1">
    <citation type="submission" date="2021-02" db="EMBL/GenBank/DDBJ databases">
        <title>Plant Genome Project.</title>
        <authorList>
            <person name="Zhang R.-G."/>
        </authorList>
    </citation>
    <scope>NUCLEOTIDE SEQUENCE [LARGE SCALE GENOMIC DNA]</scope>
    <source>
        <tissue evidence="3">Leaves</tissue>
    </source>
</reference>
<comment type="caution">
    <text evidence="3">The sequence shown here is derived from an EMBL/GenBank/DDBJ whole genome shotgun (WGS) entry which is preliminary data.</text>
</comment>
<accession>A0ABQ8IHU2</accession>
<sequence>MWNRKVVQDVCCKRCGRGAETLNMPCGGVTKQLSYKAVLKFQGSNPSKFSSSWVPLSVGSLKLNTDVAVRPGKNMIGVRAVIRDDLRFVRAAIAKTLPCIFLAEVGEFLALREGLLLAKNSGLKVFLAEVYASNVASGVMDSISNCREAALVIKDIKALFQVVGVLKYQVISHLGNAAILPVVFQEAVLAALYIFAIWYVLVTPRGAC</sequence>
<keyword evidence="1" id="KW-1133">Transmembrane helix</keyword>
<dbReference type="Pfam" id="PF13456">
    <property type="entry name" value="RVT_3"/>
    <property type="match status" value="1"/>
</dbReference>
<organism evidence="3 4">
    <name type="scientific">Xanthoceras sorbifolium</name>
    <dbReference type="NCBI Taxonomy" id="99658"/>
    <lineage>
        <taxon>Eukaryota</taxon>
        <taxon>Viridiplantae</taxon>
        <taxon>Streptophyta</taxon>
        <taxon>Embryophyta</taxon>
        <taxon>Tracheophyta</taxon>
        <taxon>Spermatophyta</taxon>
        <taxon>Magnoliopsida</taxon>
        <taxon>eudicotyledons</taxon>
        <taxon>Gunneridae</taxon>
        <taxon>Pentapetalae</taxon>
        <taxon>rosids</taxon>
        <taxon>malvids</taxon>
        <taxon>Sapindales</taxon>
        <taxon>Sapindaceae</taxon>
        <taxon>Xanthoceroideae</taxon>
        <taxon>Xanthoceras</taxon>
    </lineage>
</organism>
<dbReference type="PANTHER" id="PTHR47074">
    <property type="entry name" value="BNAC02G40300D PROTEIN"/>
    <property type="match status" value="1"/>
</dbReference>
<dbReference type="InterPro" id="IPR052929">
    <property type="entry name" value="RNase_H-like_EbsB-rel"/>
</dbReference>
<feature type="transmembrane region" description="Helical" evidence="1">
    <location>
        <begin position="177"/>
        <end position="201"/>
    </location>
</feature>
<dbReference type="EMBL" id="JAFEMO010000001">
    <property type="protein sequence ID" value="KAH7576208.1"/>
    <property type="molecule type" value="Genomic_DNA"/>
</dbReference>
<dbReference type="PANTHER" id="PTHR47074:SF11">
    <property type="entry name" value="REVERSE TRANSCRIPTASE-LIKE PROTEIN"/>
    <property type="match status" value="1"/>
</dbReference>
<evidence type="ECO:0000256" key="1">
    <source>
        <dbReference type="SAM" id="Phobius"/>
    </source>
</evidence>
<feature type="domain" description="RNase H type-1" evidence="2">
    <location>
        <begin position="64"/>
        <end position="162"/>
    </location>
</feature>
<dbReference type="Proteomes" id="UP000827721">
    <property type="component" value="Unassembled WGS sequence"/>
</dbReference>
<name>A0ABQ8IHU2_9ROSI</name>
<evidence type="ECO:0000259" key="2">
    <source>
        <dbReference type="Pfam" id="PF13456"/>
    </source>
</evidence>
<dbReference type="InterPro" id="IPR002156">
    <property type="entry name" value="RNaseH_domain"/>
</dbReference>
<proteinExistence type="predicted"/>